<reference evidence="2" key="1">
    <citation type="submission" date="2021-11" db="EMBL/GenBank/DDBJ databases">
        <authorList>
            <person name="Bulgarelli D."/>
        </authorList>
    </citation>
    <scope>NUCLEOTIDE SEQUENCE</scope>
    <source>
        <strain evidence="2">Bi133</strain>
    </source>
</reference>
<comment type="caution">
    <text evidence="2">The sequence shown here is derived from an EMBL/GenBank/DDBJ whole genome shotgun (WGS) entry which is preliminary data.</text>
</comment>
<dbReference type="Gene3D" id="3.40.1580.10">
    <property type="entry name" value="SMI1/KNR4-like"/>
    <property type="match status" value="1"/>
</dbReference>
<feature type="domain" description="Knr4/Smi1-like" evidence="1">
    <location>
        <begin position="25"/>
        <end position="138"/>
    </location>
</feature>
<dbReference type="Pfam" id="PF14567">
    <property type="entry name" value="SUKH_5"/>
    <property type="match status" value="1"/>
</dbReference>
<accession>A0A9W4KTU5</accession>
<proteinExistence type="predicted"/>
<evidence type="ECO:0000313" key="2">
    <source>
        <dbReference type="EMBL" id="CAH0155625.1"/>
    </source>
</evidence>
<sequence>MILVKYSTLQEFIKQYGKDNDFTGGVSEDKVKETEQKLQVSLPESYKWFLRNYGYGGLFGVEIIGYGFTGPAVVDATKGHQKYYDLIDGLVVIEDIDEFAYCLDTNKMKDGECPVIMWDNQEGYGRTLAVNFLDYLIERLEWAKEDWDEDEEDW</sequence>
<dbReference type="InterPro" id="IPR037883">
    <property type="entry name" value="Knr4/Smi1-like_sf"/>
</dbReference>
<dbReference type="AlphaFoldDB" id="A0A9W4KTU5"/>
<dbReference type="Proteomes" id="UP000789326">
    <property type="component" value="Unassembled WGS sequence"/>
</dbReference>
<dbReference type="SUPFAM" id="SSF160631">
    <property type="entry name" value="SMI1/KNR4-like"/>
    <property type="match status" value="1"/>
</dbReference>
<gene>
    <name evidence="2" type="primary">yobK_2</name>
    <name evidence="2" type="ORF">SRABI133_00820</name>
</gene>
<evidence type="ECO:0000313" key="3">
    <source>
        <dbReference type="Proteomes" id="UP000789326"/>
    </source>
</evidence>
<evidence type="ECO:0000259" key="1">
    <source>
        <dbReference type="SMART" id="SM00860"/>
    </source>
</evidence>
<dbReference type="EMBL" id="CAKKMG010000006">
    <property type="protein sequence ID" value="CAH0155625.1"/>
    <property type="molecule type" value="Genomic_DNA"/>
</dbReference>
<organism evidence="2 3">
    <name type="scientific">Peribacillus simplex</name>
    <dbReference type="NCBI Taxonomy" id="1478"/>
    <lineage>
        <taxon>Bacteria</taxon>
        <taxon>Bacillati</taxon>
        <taxon>Bacillota</taxon>
        <taxon>Bacilli</taxon>
        <taxon>Bacillales</taxon>
        <taxon>Bacillaceae</taxon>
        <taxon>Peribacillus</taxon>
    </lineage>
</organism>
<dbReference type="InterPro" id="IPR018958">
    <property type="entry name" value="Knr4/Smi1-like_dom"/>
</dbReference>
<dbReference type="SMART" id="SM00860">
    <property type="entry name" value="SMI1_KNR4"/>
    <property type="match status" value="1"/>
</dbReference>
<name>A0A9W4KTU5_9BACI</name>
<protein>
    <submittedName>
        <fullName evidence="2">Antitoxin YobK</fullName>
    </submittedName>
</protein>